<dbReference type="PANTHER" id="PTHR45138:SF9">
    <property type="entry name" value="DIGUANYLATE CYCLASE DGCM-RELATED"/>
    <property type="match status" value="1"/>
</dbReference>
<keyword evidence="1" id="KW-0472">Membrane</keyword>
<proteinExistence type="predicted"/>
<dbReference type="GO" id="GO:0052621">
    <property type="term" value="F:diguanylate cyclase activity"/>
    <property type="evidence" value="ECO:0007669"/>
    <property type="project" value="TreeGrafter"/>
</dbReference>
<feature type="transmembrane region" description="Helical" evidence="1">
    <location>
        <begin position="220"/>
        <end position="248"/>
    </location>
</feature>
<name>A0A0N9HPE5_9PSEU</name>
<dbReference type="InterPro" id="IPR000160">
    <property type="entry name" value="GGDEF_dom"/>
</dbReference>
<evidence type="ECO:0000313" key="4">
    <source>
        <dbReference type="Proteomes" id="UP000063699"/>
    </source>
</evidence>
<gene>
    <name evidence="3" type="ORF">AOZ06_05065</name>
</gene>
<keyword evidence="1" id="KW-0812">Transmembrane</keyword>
<evidence type="ECO:0000256" key="1">
    <source>
        <dbReference type="SAM" id="Phobius"/>
    </source>
</evidence>
<accession>A0A0N9HPE5</accession>
<feature type="transmembrane region" description="Helical" evidence="1">
    <location>
        <begin position="158"/>
        <end position="177"/>
    </location>
</feature>
<feature type="transmembrane region" description="Helical" evidence="1">
    <location>
        <begin position="41"/>
        <end position="60"/>
    </location>
</feature>
<dbReference type="KEGG" id="kphy:AOZ06_05065"/>
<dbReference type="CDD" id="cd01949">
    <property type="entry name" value="GGDEF"/>
    <property type="match status" value="1"/>
</dbReference>
<dbReference type="InterPro" id="IPR029787">
    <property type="entry name" value="Nucleotide_cyclase"/>
</dbReference>
<dbReference type="Pfam" id="PF00990">
    <property type="entry name" value="GGDEF"/>
    <property type="match status" value="1"/>
</dbReference>
<dbReference type="Gene3D" id="3.30.70.270">
    <property type="match status" value="1"/>
</dbReference>
<feature type="transmembrane region" description="Helical" evidence="1">
    <location>
        <begin position="15"/>
        <end position="35"/>
    </location>
</feature>
<organism evidence="3 4">
    <name type="scientific">Kibdelosporangium phytohabitans</name>
    <dbReference type="NCBI Taxonomy" id="860235"/>
    <lineage>
        <taxon>Bacteria</taxon>
        <taxon>Bacillati</taxon>
        <taxon>Actinomycetota</taxon>
        <taxon>Actinomycetes</taxon>
        <taxon>Pseudonocardiales</taxon>
        <taxon>Pseudonocardiaceae</taxon>
        <taxon>Kibdelosporangium</taxon>
    </lineage>
</organism>
<dbReference type="PANTHER" id="PTHR45138">
    <property type="entry name" value="REGULATORY COMPONENTS OF SENSORY TRANSDUCTION SYSTEM"/>
    <property type="match status" value="1"/>
</dbReference>
<dbReference type="NCBIfam" id="TIGR00254">
    <property type="entry name" value="GGDEF"/>
    <property type="match status" value="1"/>
</dbReference>
<feature type="domain" description="GGDEF" evidence="2">
    <location>
        <begin position="292"/>
        <end position="457"/>
    </location>
</feature>
<dbReference type="AlphaFoldDB" id="A0A0N9HPE5"/>
<keyword evidence="1" id="KW-1133">Transmembrane helix</keyword>
<dbReference type="SUPFAM" id="SSF55073">
    <property type="entry name" value="Nucleotide cyclase"/>
    <property type="match status" value="1"/>
</dbReference>
<dbReference type="SMART" id="SM00267">
    <property type="entry name" value="GGDEF"/>
    <property type="match status" value="1"/>
</dbReference>
<dbReference type="InterPro" id="IPR043128">
    <property type="entry name" value="Rev_trsase/Diguanyl_cyclase"/>
</dbReference>
<sequence>MRGWELWRHTTTRGVVWMLTWESIVVGSVIGVFATAEWPTVRQWALASLLVICAGVHMHATRPGEERRRAGRLRTEYVDHSGLWTFGAALALPIPMAVVFIVGIGVHRWQIARKPPCRVIFTNATIQASAVATAWWATAVPGLAWLRGDTPIPTTSMSQVAISLVSLSGVMVIYFATQTLIIGVARLCQPPGSSARSLHPSIVVRCIGTWPDNRELLLTLLAGFGCAVAANVLAGVPLVLVTIGAVAVTRKVQLAELRDRQRRLDAKTGLLNAVGWARAARTALYRHYLDHRLCAVLLVDIDHFKLINDEHGHHNGDIAIRAVGRTLQDQTRPGDLVARFGGEEFVVLLTSTVADEALATAERIRQAVAALDVRGQRSLGGTPVTMKVKVSIGLALQRAASDEDLAVVLDHILALSQLDDQSAEEMPDLLTDLESSADAALYRAKDQGRDRVVVAPHPDTAPANTPMDTSSSSWNLAFVEHHHPRDSR</sequence>
<dbReference type="Proteomes" id="UP000063699">
    <property type="component" value="Chromosome"/>
</dbReference>
<feature type="transmembrane region" description="Helical" evidence="1">
    <location>
        <begin position="126"/>
        <end position="146"/>
    </location>
</feature>
<protein>
    <recommendedName>
        <fullName evidence="2">GGDEF domain-containing protein</fullName>
    </recommendedName>
</protein>
<evidence type="ECO:0000259" key="2">
    <source>
        <dbReference type="PROSITE" id="PS50887"/>
    </source>
</evidence>
<dbReference type="GO" id="GO:1902201">
    <property type="term" value="P:negative regulation of bacterial-type flagellum-dependent cell motility"/>
    <property type="evidence" value="ECO:0007669"/>
    <property type="project" value="TreeGrafter"/>
</dbReference>
<dbReference type="EMBL" id="CP012752">
    <property type="protein sequence ID" value="ALG06378.1"/>
    <property type="molecule type" value="Genomic_DNA"/>
</dbReference>
<dbReference type="InterPro" id="IPR050469">
    <property type="entry name" value="Diguanylate_Cyclase"/>
</dbReference>
<dbReference type="GO" id="GO:0005886">
    <property type="term" value="C:plasma membrane"/>
    <property type="evidence" value="ECO:0007669"/>
    <property type="project" value="TreeGrafter"/>
</dbReference>
<dbReference type="GO" id="GO:0043709">
    <property type="term" value="P:cell adhesion involved in single-species biofilm formation"/>
    <property type="evidence" value="ECO:0007669"/>
    <property type="project" value="TreeGrafter"/>
</dbReference>
<reference evidence="3 4" key="1">
    <citation type="submission" date="2015-07" db="EMBL/GenBank/DDBJ databases">
        <title>Genome sequencing of Kibdelosporangium phytohabitans.</title>
        <authorList>
            <person name="Qin S."/>
            <person name="Xing K."/>
        </authorList>
    </citation>
    <scope>NUCLEOTIDE SEQUENCE [LARGE SCALE GENOMIC DNA]</scope>
    <source>
        <strain evidence="3 4">KLBMP1111</strain>
    </source>
</reference>
<feature type="transmembrane region" description="Helical" evidence="1">
    <location>
        <begin position="81"/>
        <end position="106"/>
    </location>
</feature>
<evidence type="ECO:0000313" key="3">
    <source>
        <dbReference type="EMBL" id="ALG06378.1"/>
    </source>
</evidence>
<dbReference type="PROSITE" id="PS50887">
    <property type="entry name" value="GGDEF"/>
    <property type="match status" value="1"/>
</dbReference>
<dbReference type="STRING" id="860235.AOZ06_05065"/>
<keyword evidence="4" id="KW-1185">Reference proteome</keyword>